<dbReference type="PROSITE" id="PS50949">
    <property type="entry name" value="HTH_GNTR"/>
    <property type="match status" value="1"/>
</dbReference>
<evidence type="ECO:0000313" key="6">
    <source>
        <dbReference type="Proteomes" id="UP001141619"/>
    </source>
</evidence>
<dbReference type="PANTHER" id="PTHR44846:SF17">
    <property type="entry name" value="GNTR-FAMILY TRANSCRIPTIONAL REGULATOR"/>
    <property type="match status" value="1"/>
</dbReference>
<dbReference type="Gene3D" id="3.40.1410.10">
    <property type="entry name" value="Chorismate lyase-like"/>
    <property type="match status" value="1"/>
</dbReference>
<name>A0A9X3Z5Y4_9PROT</name>
<dbReference type="InterPro" id="IPR036388">
    <property type="entry name" value="WH-like_DNA-bd_sf"/>
</dbReference>
<evidence type="ECO:0000256" key="2">
    <source>
        <dbReference type="ARBA" id="ARBA00023125"/>
    </source>
</evidence>
<keyword evidence="6" id="KW-1185">Reference proteome</keyword>
<evidence type="ECO:0000313" key="5">
    <source>
        <dbReference type="EMBL" id="MDA5192453.1"/>
    </source>
</evidence>
<dbReference type="CDD" id="cd07377">
    <property type="entry name" value="WHTH_GntR"/>
    <property type="match status" value="1"/>
</dbReference>
<evidence type="ECO:0000256" key="3">
    <source>
        <dbReference type="ARBA" id="ARBA00023163"/>
    </source>
</evidence>
<reference evidence="5" key="1">
    <citation type="submission" date="2022-08" db="EMBL/GenBank/DDBJ databases">
        <authorList>
            <person name="Vandamme P."/>
            <person name="Hettiarachchi A."/>
            <person name="Peeters C."/>
            <person name="Cnockaert M."/>
            <person name="Carlier A."/>
        </authorList>
    </citation>
    <scope>NUCLEOTIDE SEQUENCE</scope>
    <source>
        <strain evidence="5">LMG 31809</strain>
    </source>
</reference>
<evidence type="ECO:0000259" key="4">
    <source>
        <dbReference type="PROSITE" id="PS50949"/>
    </source>
</evidence>
<dbReference type="InterPro" id="IPR028978">
    <property type="entry name" value="Chorismate_lyase_/UTRA_dom_sf"/>
</dbReference>
<dbReference type="InterPro" id="IPR050679">
    <property type="entry name" value="Bact_HTH_transcr_reg"/>
</dbReference>
<feature type="domain" description="HTH gntR-type" evidence="4">
    <location>
        <begin position="9"/>
        <end position="77"/>
    </location>
</feature>
<gene>
    <name evidence="5" type="ORF">NYP16_00575</name>
</gene>
<dbReference type="AlphaFoldDB" id="A0A9X3Z5Y4"/>
<protein>
    <submittedName>
        <fullName evidence="5">GntR family transcriptional regulator</fullName>
    </submittedName>
</protein>
<dbReference type="InterPro" id="IPR000524">
    <property type="entry name" value="Tscrpt_reg_HTH_GntR"/>
</dbReference>
<keyword evidence="3" id="KW-0804">Transcription</keyword>
<dbReference type="PRINTS" id="PR00035">
    <property type="entry name" value="HTHGNTR"/>
</dbReference>
<dbReference type="PANTHER" id="PTHR44846">
    <property type="entry name" value="MANNOSYL-D-GLYCERATE TRANSPORT/METABOLISM SYSTEM REPRESSOR MNGR-RELATED"/>
    <property type="match status" value="1"/>
</dbReference>
<dbReference type="SUPFAM" id="SSF64288">
    <property type="entry name" value="Chorismate lyase-like"/>
    <property type="match status" value="1"/>
</dbReference>
<dbReference type="Pfam" id="PF00392">
    <property type="entry name" value="GntR"/>
    <property type="match status" value="1"/>
</dbReference>
<dbReference type="RefSeq" id="WP_274942160.1">
    <property type="nucleotide sequence ID" value="NZ_JANWOI010000001.1"/>
</dbReference>
<evidence type="ECO:0000256" key="1">
    <source>
        <dbReference type="ARBA" id="ARBA00023015"/>
    </source>
</evidence>
<dbReference type="GO" id="GO:0003677">
    <property type="term" value="F:DNA binding"/>
    <property type="evidence" value="ECO:0007669"/>
    <property type="project" value="UniProtKB-KW"/>
</dbReference>
<dbReference type="Proteomes" id="UP001141619">
    <property type="component" value="Unassembled WGS sequence"/>
</dbReference>
<comment type="caution">
    <text evidence="5">The sequence shown here is derived from an EMBL/GenBank/DDBJ whole genome shotgun (WGS) entry which is preliminary data.</text>
</comment>
<organism evidence="5 6">
    <name type="scientific">Govanella unica</name>
    <dbReference type="NCBI Taxonomy" id="2975056"/>
    <lineage>
        <taxon>Bacteria</taxon>
        <taxon>Pseudomonadati</taxon>
        <taxon>Pseudomonadota</taxon>
        <taxon>Alphaproteobacteria</taxon>
        <taxon>Emcibacterales</taxon>
        <taxon>Govanellaceae</taxon>
        <taxon>Govanella</taxon>
    </lineage>
</organism>
<dbReference type="Gene3D" id="1.10.10.10">
    <property type="entry name" value="Winged helix-like DNA-binding domain superfamily/Winged helix DNA-binding domain"/>
    <property type="match status" value="1"/>
</dbReference>
<accession>A0A9X3Z5Y4</accession>
<keyword evidence="2" id="KW-0238">DNA-binding</keyword>
<dbReference type="EMBL" id="JANWOI010000001">
    <property type="protein sequence ID" value="MDA5192453.1"/>
    <property type="molecule type" value="Genomic_DNA"/>
</dbReference>
<reference evidence="5" key="2">
    <citation type="journal article" date="2023" name="Syst. Appl. Microbiol.">
        <title>Govania unica gen. nov., sp. nov., a rare biosphere bacterium that represents a novel family in the class Alphaproteobacteria.</title>
        <authorList>
            <person name="Vandamme P."/>
            <person name="Peeters C."/>
            <person name="Hettiarachchi A."/>
            <person name="Cnockaert M."/>
            <person name="Carlier A."/>
        </authorList>
    </citation>
    <scope>NUCLEOTIDE SEQUENCE</scope>
    <source>
        <strain evidence="5">LMG 31809</strain>
    </source>
</reference>
<dbReference type="SMART" id="SM00345">
    <property type="entry name" value="HTH_GNTR"/>
    <property type="match status" value="1"/>
</dbReference>
<dbReference type="Pfam" id="PF07702">
    <property type="entry name" value="UTRA"/>
    <property type="match status" value="1"/>
</dbReference>
<dbReference type="GO" id="GO:0003700">
    <property type="term" value="F:DNA-binding transcription factor activity"/>
    <property type="evidence" value="ECO:0007669"/>
    <property type="project" value="InterPro"/>
</dbReference>
<dbReference type="SMART" id="SM00866">
    <property type="entry name" value="UTRA"/>
    <property type="match status" value="1"/>
</dbReference>
<dbReference type="SUPFAM" id="SSF46785">
    <property type="entry name" value="Winged helix' DNA-binding domain"/>
    <property type="match status" value="1"/>
</dbReference>
<proteinExistence type="predicted"/>
<dbReference type="InterPro" id="IPR011663">
    <property type="entry name" value="UTRA"/>
</dbReference>
<dbReference type="InterPro" id="IPR036390">
    <property type="entry name" value="WH_DNA-bd_sf"/>
</dbReference>
<keyword evidence="1" id="KW-0805">Transcription regulation</keyword>
<dbReference type="GO" id="GO:0045892">
    <property type="term" value="P:negative regulation of DNA-templated transcription"/>
    <property type="evidence" value="ECO:0007669"/>
    <property type="project" value="TreeGrafter"/>
</dbReference>
<sequence>MTRNFDPSLPLYQQMAETLRHEIESGVYPLGSSLPTEAQLCESYAVSRHTARDALRLLEQAGYVSRRRGAGTYVEAVRPRSRYVQSLESIDDLFRYAHDTRFVIDDVKRLKPNATLAAFLDTPPGNPMLRLTGRRYPILSDRPFSLTEIYLDRKFESALPTIESHRGAICALLEELFPVRIKRIGQDIQALTLNDEDAARLEVKPGTAALKVVRRYYDSDGALLEVSSNLYAAARFTYSSWIDRDETA</sequence>